<dbReference type="PANTHER" id="PTHR43649:SF12">
    <property type="entry name" value="DIACETYLCHITOBIOSE BINDING PROTEIN DASA"/>
    <property type="match status" value="1"/>
</dbReference>
<dbReference type="Gene3D" id="3.40.190.10">
    <property type="entry name" value="Periplasmic binding protein-like II"/>
    <property type="match status" value="1"/>
</dbReference>
<proteinExistence type="predicted"/>
<sequence length="436" mass="48460">MSKKLFFIIAPVLILLFGATVFRLGLPAKFMELTGLGRRIQGPISLEYWGLSENFDLSAIMFEDFKSIYPDASIKYDQKSYKSLSEYKEFILSRFAENTAADIVLVHATWIPEIIKYLVPSGNITADELSNSFFKTASDTCVTGGSVFCVPPLYDGLTLVYNKDAFNRESIKSPPKTWEEFKQDAERLTKRDLSGKIYFAGAAMGLSTNISFAPDILGLMLAQSSVKIPENLDEKAAADALSFYTSFYTTSKVWGETEQDSIKEFSQGKVAMIFAPSWTLLDIITRSPLLNFGTAPVPQVPVEGSNGLTDKNWSSYWVFVVSRNSANPKVAWDFIKFATSREQELNQYKAQEKYRPFGQIYSLNELREDISKNEILKPYIDGSETATTHLIADQSGNDPFSNSIKSAITRVAKGGSAGSAMAEVKSQIESLLAPKK</sequence>
<organism evidence="1 2">
    <name type="scientific">candidate division WWE3 bacterium CG08_land_8_20_14_0_20_40_13</name>
    <dbReference type="NCBI Taxonomy" id="1975084"/>
    <lineage>
        <taxon>Bacteria</taxon>
        <taxon>Katanobacteria</taxon>
    </lineage>
</organism>
<dbReference type="PANTHER" id="PTHR43649">
    <property type="entry name" value="ARABINOSE-BINDING PROTEIN-RELATED"/>
    <property type="match status" value="1"/>
</dbReference>
<evidence type="ECO:0000313" key="1">
    <source>
        <dbReference type="EMBL" id="PIS23420.1"/>
    </source>
</evidence>
<dbReference type="Proteomes" id="UP000230340">
    <property type="component" value="Unassembled WGS sequence"/>
</dbReference>
<evidence type="ECO:0008006" key="3">
    <source>
        <dbReference type="Google" id="ProtNLM"/>
    </source>
</evidence>
<dbReference type="InterPro" id="IPR006059">
    <property type="entry name" value="SBP"/>
</dbReference>
<dbReference type="Pfam" id="PF01547">
    <property type="entry name" value="SBP_bac_1"/>
    <property type="match status" value="1"/>
</dbReference>
<evidence type="ECO:0000313" key="2">
    <source>
        <dbReference type="Proteomes" id="UP000230340"/>
    </source>
</evidence>
<comment type="caution">
    <text evidence="1">The sequence shown here is derived from an EMBL/GenBank/DDBJ whole genome shotgun (WGS) entry which is preliminary data.</text>
</comment>
<reference evidence="2" key="1">
    <citation type="submission" date="2017-09" db="EMBL/GenBank/DDBJ databases">
        <title>Depth-based differentiation of microbial function through sediment-hosted aquifers and enrichment of novel symbionts in the deep terrestrial subsurface.</title>
        <authorList>
            <person name="Probst A.J."/>
            <person name="Ladd B."/>
            <person name="Jarett J.K."/>
            <person name="Geller-Mcgrath D.E."/>
            <person name="Sieber C.M.K."/>
            <person name="Emerson J.B."/>
            <person name="Anantharaman K."/>
            <person name="Thomas B.C."/>
            <person name="Malmstrom R."/>
            <person name="Stieglmeier M."/>
            <person name="Klingl A."/>
            <person name="Woyke T."/>
            <person name="Ryan C.M."/>
            <person name="Banfield J.F."/>
        </authorList>
    </citation>
    <scope>NUCLEOTIDE SEQUENCE [LARGE SCALE GENOMIC DNA]</scope>
</reference>
<dbReference type="AlphaFoldDB" id="A0A2H0XEP6"/>
<dbReference type="EMBL" id="PEYT01000002">
    <property type="protein sequence ID" value="PIS23420.1"/>
    <property type="molecule type" value="Genomic_DNA"/>
</dbReference>
<name>A0A2H0XEP6_UNCKA</name>
<dbReference type="InterPro" id="IPR050490">
    <property type="entry name" value="Bact_solute-bd_prot1"/>
</dbReference>
<gene>
    <name evidence="1" type="ORF">COT49_00155</name>
</gene>
<protein>
    <recommendedName>
        <fullName evidence="3">ABC transporter substrate-binding protein</fullName>
    </recommendedName>
</protein>
<dbReference type="SUPFAM" id="SSF53850">
    <property type="entry name" value="Periplasmic binding protein-like II"/>
    <property type="match status" value="1"/>
</dbReference>
<accession>A0A2H0XEP6</accession>